<feature type="transmembrane region" description="Helical" evidence="11">
    <location>
        <begin position="263"/>
        <end position="283"/>
    </location>
</feature>
<evidence type="ECO:0000256" key="1">
    <source>
        <dbReference type="ARBA" id="ARBA00004141"/>
    </source>
</evidence>
<organism evidence="12 13">
    <name type="scientific">Debaryomyces fabryi</name>
    <dbReference type="NCBI Taxonomy" id="58627"/>
    <lineage>
        <taxon>Eukaryota</taxon>
        <taxon>Fungi</taxon>
        <taxon>Dikarya</taxon>
        <taxon>Ascomycota</taxon>
        <taxon>Saccharomycotina</taxon>
        <taxon>Pichiomycetes</taxon>
        <taxon>Debaryomycetaceae</taxon>
        <taxon>Debaryomyces</taxon>
    </lineage>
</organism>
<evidence type="ECO:0000256" key="7">
    <source>
        <dbReference type="ARBA" id="ARBA00023136"/>
    </source>
</evidence>
<keyword evidence="2" id="KW-0444">Lipid biosynthesis</keyword>
<sequence length="292" mass="32766">MSLRLYNYQGIFKSIVHARSTIYKGPSLKLPARALATPLSHSKLQFHTFSRILNVTKKTNLDDQEKLTKPTSKPLPPLEPLSPLQPLLRENIYTIPNMLTATRIITAPAIGYFLINQQSGLAISIFVYSCVTDFVDGYIARKYNMKSIIGSILDPMADKLLMTICTLSLSYISSMPLYLACLIIGRDVLLSFMAFYYRYVTLPPPKTFKRLINLSIPTVSVHPNLLSKVNTGLQMIYIGSLVLQPAIESIMAENWIEPFHSGLYGFELLVATTTFLSGCTYIFSKKAIKPVR</sequence>
<keyword evidence="9" id="KW-1208">Phospholipid metabolism</keyword>
<dbReference type="PANTHER" id="PTHR14269">
    <property type="entry name" value="CDP-DIACYLGLYCEROL--GLYCEROL-3-PHOSPHATE 3-PHOSPHATIDYLTRANSFERASE-RELATED"/>
    <property type="match status" value="1"/>
</dbReference>
<evidence type="ECO:0000256" key="4">
    <source>
        <dbReference type="ARBA" id="ARBA00022692"/>
    </source>
</evidence>
<dbReference type="Pfam" id="PF01066">
    <property type="entry name" value="CDP-OH_P_transf"/>
    <property type="match status" value="1"/>
</dbReference>
<evidence type="ECO:0000256" key="9">
    <source>
        <dbReference type="ARBA" id="ARBA00023264"/>
    </source>
</evidence>
<dbReference type="GO" id="GO:0043337">
    <property type="term" value="F:cardiolipin synthase (CMP-forming)"/>
    <property type="evidence" value="ECO:0007669"/>
    <property type="project" value="TreeGrafter"/>
</dbReference>
<evidence type="ECO:0000313" key="13">
    <source>
        <dbReference type="Proteomes" id="UP000054251"/>
    </source>
</evidence>
<dbReference type="InterPro" id="IPR000462">
    <property type="entry name" value="CDP-OH_P_trans"/>
</dbReference>
<keyword evidence="5 11" id="KW-1133">Transmembrane helix</keyword>
<dbReference type="Proteomes" id="UP000054251">
    <property type="component" value="Unassembled WGS sequence"/>
</dbReference>
<keyword evidence="3 10" id="KW-0808">Transferase</keyword>
<protein>
    <recommendedName>
        <fullName evidence="14">Cardiolipin synthase</fullName>
    </recommendedName>
</protein>
<evidence type="ECO:0000256" key="3">
    <source>
        <dbReference type="ARBA" id="ARBA00022679"/>
    </source>
</evidence>
<evidence type="ECO:0000256" key="5">
    <source>
        <dbReference type="ARBA" id="ARBA00022989"/>
    </source>
</evidence>
<dbReference type="FunFam" id="1.20.120.1760:FF:000017">
    <property type="entry name" value="Phosphatidyl synthase"/>
    <property type="match status" value="1"/>
</dbReference>
<dbReference type="GO" id="GO:0005739">
    <property type="term" value="C:mitochondrion"/>
    <property type="evidence" value="ECO:0007669"/>
    <property type="project" value="TreeGrafter"/>
</dbReference>
<dbReference type="InterPro" id="IPR050324">
    <property type="entry name" value="CDP-alcohol_PTase-I"/>
</dbReference>
<proteinExistence type="inferred from homology"/>
<evidence type="ECO:0008006" key="14">
    <source>
        <dbReference type="Google" id="ProtNLM"/>
    </source>
</evidence>
<evidence type="ECO:0000313" key="12">
    <source>
        <dbReference type="EMBL" id="KSA00625.1"/>
    </source>
</evidence>
<dbReference type="OrthoDB" id="10020554at2759"/>
<dbReference type="RefSeq" id="XP_015466727.1">
    <property type="nucleotide sequence ID" value="XM_015612445.1"/>
</dbReference>
<accession>A0A0V1PWJ9</accession>
<comment type="subcellular location">
    <subcellularLocation>
        <location evidence="1">Membrane</location>
        <topology evidence="1">Multi-pass membrane protein</topology>
    </subcellularLocation>
</comment>
<keyword evidence="8" id="KW-0594">Phospholipid biosynthesis</keyword>
<dbReference type="GO" id="GO:0016020">
    <property type="term" value="C:membrane"/>
    <property type="evidence" value="ECO:0007669"/>
    <property type="project" value="UniProtKB-SubCell"/>
</dbReference>
<dbReference type="GeneID" id="26840625"/>
<evidence type="ECO:0000256" key="8">
    <source>
        <dbReference type="ARBA" id="ARBA00023209"/>
    </source>
</evidence>
<reference evidence="12 13" key="1">
    <citation type="submission" date="2015-11" db="EMBL/GenBank/DDBJ databases">
        <title>The genome of Debaryomyces fabryi.</title>
        <authorList>
            <person name="Tafer H."/>
            <person name="Lopandic K."/>
        </authorList>
    </citation>
    <scope>NUCLEOTIDE SEQUENCE [LARGE SCALE GENOMIC DNA]</scope>
    <source>
        <strain evidence="12 13">CBS 789</strain>
    </source>
</reference>
<feature type="transmembrane region" description="Helical" evidence="11">
    <location>
        <begin position="160"/>
        <end position="185"/>
    </location>
</feature>
<keyword evidence="4 11" id="KW-0812">Transmembrane</keyword>
<name>A0A0V1PWJ9_9ASCO</name>
<keyword evidence="13" id="KW-1185">Reference proteome</keyword>
<dbReference type="InterPro" id="IPR043130">
    <property type="entry name" value="CDP-OH_PTrfase_TM_dom"/>
</dbReference>
<keyword evidence="7 11" id="KW-0472">Membrane</keyword>
<dbReference type="PANTHER" id="PTHR14269:SF60">
    <property type="entry name" value="CARDIOLIPIN SYNTHASE (CMP-FORMING)"/>
    <property type="match status" value="1"/>
</dbReference>
<evidence type="ECO:0000256" key="10">
    <source>
        <dbReference type="RuleBase" id="RU003750"/>
    </source>
</evidence>
<dbReference type="InterPro" id="IPR048254">
    <property type="entry name" value="CDP_ALCOHOL_P_TRANSF_CS"/>
</dbReference>
<dbReference type="GO" id="GO:0032049">
    <property type="term" value="P:cardiolipin biosynthetic process"/>
    <property type="evidence" value="ECO:0007669"/>
    <property type="project" value="TreeGrafter"/>
</dbReference>
<evidence type="ECO:0000256" key="6">
    <source>
        <dbReference type="ARBA" id="ARBA00023098"/>
    </source>
</evidence>
<gene>
    <name evidence="12" type="ORF">AC631_03616</name>
</gene>
<dbReference type="AlphaFoldDB" id="A0A0V1PWJ9"/>
<comment type="caution">
    <text evidence="12">The sequence shown here is derived from an EMBL/GenBank/DDBJ whole genome shotgun (WGS) entry which is preliminary data.</text>
</comment>
<evidence type="ECO:0000256" key="2">
    <source>
        <dbReference type="ARBA" id="ARBA00022516"/>
    </source>
</evidence>
<dbReference type="PROSITE" id="PS00379">
    <property type="entry name" value="CDP_ALCOHOL_P_TRANSF"/>
    <property type="match status" value="1"/>
</dbReference>
<dbReference type="Gene3D" id="1.20.120.1760">
    <property type="match status" value="1"/>
</dbReference>
<dbReference type="EMBL" id="LMYN01000080">
    <property type="protein sequence ID" value="KSA00625.1"/>
    <property type="molecule type" value="Genomic_DNA"/>
</dbReference>
<comment type="similarity">
    <text evidence="10">Belongs to the CDP-alcohol phosphatidyltransferase class-I family.</text>
</comment>
<keyword evidence="6" id="KW-0443">Lipid metabolism</keyword>
<evidence type="ECO:0000256" key="11">
    <source>
        <dbReference type="SAM" id="Phobius"/>
    </source>
</evidence>